<evidence type="ECO:0000313" key="6">
    <source>
        <dbReference type="EMBL" id="OGC76194.1"/>
    </source>
</evidence>
<evidence type="ECO:0000256" key="4">
    <source>
        <dbReference type="RuleBase" id="RU362028"/>
    </source>
</evidence>
<dbReference type="InterPro" id="IPR006224">
    <property type="entry name" value="PsdUridine_synth_RluA-like_CS"/>
</dbReference>
<dbReference type="InterPro" id="IPR006225">
    <property type="entry name" value="PsdUridine_synth_RluC/D"/>
</dbReference>
<dbReference type="SUPFAM" id="SSF55120">
    <property type="entry name" value="Pseudouridine synthase"/>
    <property type="match status" value="1"/>
</dbReference>
<gene>
    <name evidence="6" type="ORF">A2619_01245</name>
</gene>
<feature type="active site" evidence="3">
    <location>
        <position position="68"/>
    </location>
</feature>
<evidence type="ECO:0000259" key="5">
    <source>
        <dbReference type="Pfam" id="PF00849"/>
    </source>
</evidence>
<dbReference type="GO" id="GO:0003723">
    <property type="term" value="F:RNA binding"/>
    <property type="evidence" value="ECO:0007669"/>
    <property type="project" value="InterPro"/>
</dbReference>
<keyword evidence="2 4" id="KW-0413">Isomerase</keyword>
<dbReference type="PROSITE" id="PS01129">
    <property type="entry name" value="PSI_RLU"/>
    <property type="match status" value="1"/>
</dbReference>
<dbReference type="NCBIfam" id="TIGR00005">
    <property type="entry name" value="rluA_subfam"/>
    <property type="match status" value="1"/>
</dbReference>
<dbReference type="Pfam" id="PF00849">
    <property type="entry name" value="PseudoU_synth_2"/>
    <property type="match status" value="1"/>
</dbReference>
<sequence length="235" mass="26318">MNNIKVLYENENLLVIDKPSGVVVNRAITHSLATVQDFIEENIDSEAQPADDEVSDYQSRSGVVHRLDKDTSGALLVAKNVKTFEALQKQFKDRTIKKEYVAIAIGKITDEKIEINAPIDRNPKERFKFAVVAGGKESITIIEKLFELTQGENVFTALKVMPLSGRTHQIRVHLAAIGHPVAGDPIYSTKAQYEKLAQYYPRMMLHSRCLEFEDQSDGARKTVCAPVPDEFGPNF</sequence>
<dbReference type="EMBL" id="MEWG01000048">
    <property type="protein sequence ID" value="OGC76194.1"/>
    <property type="molecule type" value="Genomic_DNA"/>
</dbReference>
<comment type="caution">
    <text evidence="6">The sequence shown here is derived from an EMBL/GenBank/DDBJ whole genome shotgun (WGS) entry which is preliminary data.</text>
</comment>
<dbReference type="InterPro" id="IPR020103">
    <property type="entry name" value="PsdUridine_synth_cat_dom_sf"/>
</dbReference>
<evidence type="ECO:0000313" key="7">
    <source>
        <dbReference type="Proteomes" id="UP000176815"/>
    </source>
</evidence>
<accession>A0A1F4X3B8</accession>
<dbReference type="Gene3D" id="3.30.2350.10">
    <property type="entry name" value="Pseudouridine synthase"/>
    <property type="match status" value="1"/>
</dbReference>
<dbReference type="GO" id="GO:0009982">
    <property type="term" value="F:pseudouridine synthase activity"/>
    <property type="evidence" value="ECO:0007669"/>
    <property type="project" value="InterPro"/>
</dbReference>
<dbReference type="PANTHER" id="PTHR21600:SF44">
    <property type="entry name" value="RIBOSOMAL LARGE SUBUNIT PSEUDOURIDINE SYNTHASE D"/>
    <property type="match status" value="1"/>
</dbReference>
<proteinExistence type="inferred from homology"/>
<evidence type="ECO:0000256" key="2">
    <source>
        <dbReference type="ARBA" id="ARBA00023235"/>
    </source>
</evidence>
<reference evidence="6 7" key="1">
    <citation type="journal article" date="2016" name="Nat. Commun.">
        <title>Thousands of microbial genomes shed light on interconnected biogeochemical processes in an aquifer system.</title>
        <authorList>
            <person name="Anantharaman K."/>
            <person name="Brown C.T."/>
            <person name="Hug L.A."/>
            <person name="Sharon I."/>
            <person name="Castelle C.J."/>
            <person name="Probst A.J."/>
            <person name="Thomas B.C."/>
            <person name="Singh A."/>
            <person name="Wilkins M.J."/>
            <person name="Karaoz U."/>
            <person name="Brodie E.L."/>
            <person name="Williams K.H."/>
            <person name="Hubbard S.S."/>
            <person name="Banfield J.F."/>
        </authorList>
    </citation>
    <scope>NUCLEOTIDE SEQUENCE [LARGE SCALE GENOMIC DNA]</scope>
</reference>
<dbReference type="InterPro" id="IPR006145">
    <property type="entry name" value="PsdUridine_synth_RsuA/RluA"/>
</dbReference>
<protein>
    <recommendedName>
        <fullName evidence="4">Pseudouridine synthase</fullName>
        <ecNumber evidence="4">5.4.99.-</ecNumber>
    </recommendedName>
</protein>
<dbReference type="Proteomes" id="UP000176815">
    <property type="component" value="Unassembled WGS sequence"/>
</dbReference>
<dbReference type="PANTHER" id="PTHR21600">
    <property type="entry name" value="MITOCHONDRIAL RNA PSEUDOURIDINE SYNTHASE"/>
    <property type="match status" value="1"/>
</dbReference>
<dbReference type="EC" id="5.4.99.-" evidence="4"/>
<comment type="similarity">
    <text evidence="1 4">Belongs to the pseudouridine synthase RluA family.</text>
</comment>
<feature type="domain" description="Pseudouridine synthase RsuA/RluA-like" evidence="5">
    <location>
        <begin position="12"/>
        <end position="176"/>
    </location>
</feature>
<dbReference type="InterPro" id="IPR050188">
    <property type="entry name" value="RluA_PseudoU_synthase"/>
</dbReference>
<dbReference type="CDD" id="cd02869">
    <property type="entry name" value="PseudoU_synth_RluA_like"/>
    <property type="match status" value="1"/>
</dbReference>
<comment type="catalytic activity">
    <reaction evidence="4">
        <text>a uridine in RNA = a pseudouridine in RNA</text>
        <dbReference type="Rhea" id="RHEA:48348"/>
        <dbReference type="Rhea" id="RHEA-COMP:12068"/>
        <dbReference type="Rhea" id="RHEA-COMP:12069"/>
        <dbReference type="ChEBI" id="CHEBI:65314"/>
        <dbReference type="ChEBI" id="CHEBI:65315"/>
    </reaction>
</comment>
<name>A0A1F4X3B8_UNCKA</name>
<dbReference type="AlphaFoldDB" id="A0A1F4X3B8"/>
<evidence type="ECO:0000256" key="3">
    <source>
        <dbReference type="PIRSR" id="PIRSR606225-1"/>
    </source>
</evidence>
<organism evidence="6 7">
    <name type="scientific">candidate division WWE3 bacterium RIFOXYD1_FULL_39_9</name>
    <dbReference type="NCBI Taxonomy" id="1802649"/>
    <lineage>
        <taxon>Bacteria</taxon>
        <taxon>Katanobacteria</taxon>
    </lineage>
</organism>
<evidence type="ECO:0000256" key="1">
    <source>
        <dbReference type="ARBA" id="ARBA00010876"/>
    </source>
</evidence>
<comment type="function">
    <text evidence="4">Responsible for synthesis of pseudouridine from uracil.</text>
</comment>
<dbReference type="GO" id="GO:0000455">
    <property type="term" value="P:enzyme-directed rRNA pseudouridine synthesis"/>
    <property type="evidence" value="ECO:0007669"/>
    <property type="project" value="TreeGrafter"/>
</dbReference>
<dbReference type="GO" id="GO:0140098">
    <property type="term" value="F:catalytic activity, acting on RNA"/>
    <property type="evidence" value="ECO:0007669"/>
    <property type="project" value="UniProtKB-ARBA"/>
</dbReference>